<evidence type="ECO:0000256" key="6">
    <source>
        <dbReference type="PROSITE-ProRule" id="PRU00433"/>
    </source>
</evidence>
<dbReference type="InterPro" id="IPR036909">
    <property type="entry name" value="Cyt_c-like_dom_sf"/>
</dbReference>
<evidence type="ECO:0000313" key="9">
    <source>
        <dbReference type="Proteomes" id="UP000218418"/>
    </source>
</evidence>
<dbReference type="Proteomes" id="UP000218418">
    <property type="component" value="Chromosome"/>
</dbReference>
<dbReference type="Gene3D" id="1.10.760.10">
    <property type="entry name" value="Cytochrome c-like domain"/>
    <property type="match status" value="2"/>
</dbReference>
<name>A0A1Z4LJH5_9CYAN</name>
<dbReference type="GO" id="GO:0009055">
    <property type="term" value="F:electron transfer activity"/>
    <property type="evidence" value="ECO:0007669"/>
    <property type="project" value="InterPro"/>
</dbReference>
<keyword evidence="4" id="KW-0560">Oxidoreductase</keyword>
<dbReference type="SUPFAM" id="SSF46626">
    <property type="entry name" value="Cytochrome c"/>
    <property type="match status" value="2"/>
</dbReference>
<keyword evidence="5 6" id="KW-0408">Iron</keyword>
<keyword evidence="2 6" id="KW-0349">Heme</keyword>
<sequence length="710" mass="78113">MVHRISNLTIARVNKLSRRSKKLTAITSLVMVIIFAGNSVSAQLAPFGPLSSVTVPRPDNINNFIKDKTAAIALGKTLFWDMQVGSDGIQSCASCHFNAGADSRSKNQIQPSQNNSFDIASGPNYQLVPGDYPFHQLENVDDRSSTVLRSVDDVTSSQGVFRKKFVDVEPGSAEDVTTPLNDTTFNVNGVNVRRVTRRNTPSVINAVFNFRNLWDGKAQNTFNGVNALGLRDRRAFVLKAPNKRQLKDVRVKINNASLASQAVGPPLNSFEIGAENDEVIAPFVVNLDESEENVEVLTEEGALIEKGSAVEGVSAEESLELTKQLKQDATKIQPIEQPKRRRRFKRFGRKLGKKLLAVTPLNKQVVASDDSVLGGLSKSPTGLNKSYERMVKDAFRRKWWDSNLAIRINPKNGRRRFFRKPKNRPLKTNEYTLMEYNFALFFGLAVQEYESTLISDQTPFDEFLAGNTSAMTADQIQGFQLFQRNGCVNCHIGSELTAASVSNVNSKGRIERDIFPPQPALDTGFFAIGVRPSGEDPGVAGKDEFDNSFSEATLALEGKFKKLLGEEPPFVPNSTGDIVATSAFKTPGLRNVELTAPYFHNGGQSTLEQVVDFYKRGGNFGGLRELNLTQDDKDKVVAFLKALTDERVRNQQAPFDHPQIFIPNGHPNDENSVVVDSGASSNGVQQAEDNLLEIPAVGRNGGTPLAKFLE</sequence>
<dbReference type="GO" id="GO:0004130">
    <property type="term" value="F:cytochrome-c peroxidase activity"/>
    <property type="evidence" value="ECO:0007669"/>
    <property type="project" value="TreeGrafter"/>
</dbReference>
<dbReference type="PROSITE" id="PS51007">
    <property type="entry name" value="CYTC"/>
    <property type="match status" value="2"/>
</dbReference>
<dbReference type="InterPro" id="IPR009056">
    <property type="entry name" value="Cyt_c-like_dom"/>
</dbReference>
<evidence type="ECO:0000256" key="4">
    <source>
        <dbReference type="ARBA" id="ARBA00023002"/>
    </source>
</evidence>
<evidence type="ECO:0000313" key="8">
    <source>
        <dbReference type="EMBL" id="BAY81365.1"/>
    </source>
</evidence>
<dbReference type="EMBL" id="AP018227">
    <property type="protein sequence ID" value="BAY81365.1"/>
    <property type="molecule type" value="Genomic_DNA"/>
</dbReference>
<dbReference type="GO" id="GO:0020037">
    <property type="term" value="F:heme binding"/>
    <property type="evidence" value="ECO:0007669"/>
    <property type="project" value="InterPro"/>
</dbReference>
<evidence type="ECO:0000256" key="3">
    <source>
        <dbReference type="ARBA" id="ARBA00022723"/>
    </source>
</evidence>
<evidence type="ECO:0000259" key="7">
    <source>
        <dbReference type="PROSITE" id="PS51007"/>
    </source>
</evidence>
<evidence type="ECO:0000256" key="5">
    <source>
        <dbReference type="ARBA" id="ARBA00023004"/>
    </source>
</evidence>
<evidence type="ECO:0000256" key="1">
    <source>
        <dbReference type="ARBA" id="ARBA00004196"/>
    </source>
</evidence>
<dbReference type="PANTHER" id="PTHR30600">
    <property type="entry name" value="CYTOCHROME C PEROXIDASE-RELATED"/>
    <property type="match status" value="1"/>
</dbReference>
<keyword evidence="3 6" id="KW-0479">Metal-binding</keyword>
<dbReference type="GO" id="GO:0030313">
    <property type="term" value="C:cell envelope"/>
    <property type="evidence" value="ECO:0007669"/>
    <property type="project" value="UniProtKB-SubCell"/>
</dbReference>
<evidence type="ECO:0000256" key="2">
    <source>
        <dbReference type="ARBA" id="ARBA00022617"/>
    </source>
</evidence>
<feature type="domain" description="Cytochrome c" evidence="7">
    <location>
        <begin position="473"/>
        <end position="644"/>
    </location>
</feature>
<protein>
    <recommendedName>
        <fullName evidence="7">Cytochrome c domain-containing protein</fullName>
    </recommendedName>
</protein>
<dbReference type="AlphaFoldDB" id="A0A1Z4LJH5"/>
<dbReference type="InterPro" id="IPR051395">
    <property type="entry name" value="Cytochrome_c_Peroxidase/MauG"/>
</dbReference>
<organism evidence="8 9">
    <name type="scientific">Calothrix parasitica NIES-267</name>
    <dbReference type="NCBI Taxonomy" id="1973488"/>
    <lineage>
        <taxon>Bacteria</taxon>
        <taxon>Bacillati</taxon>
        <taxon>Cyanobacteriota</taxon>
        <taxon>Cyanophyceae</taxon>
        <taxon>Nostocales</taxon>
        <taxon>Calotrichaceae</taxon>
        <taxon>Calothrix</taxon>
    </lineage>
</organism>
<gene>
    <name evidence="8" type="ORF">NIES267_08410</name>
</gene>
<accession>A0A1Z4LJH5</accession>
<comment type="subcellular location">
    <subcellularLocation>
        <location evidence="1">Cell envelope</location>
    </subcellularLocation>
</comment>
<keyword evidence="9" id="KW-1185">Reference proteome</keyword>
<feature type="domain" description="Cytochrome c" evidence="7">
    <location>
        <begin position="70"/>
        <end position="184"/>
    </location>
</feature>
<dbReference type="InterPro" id="IPR004852">
    <property type="entry name" value="Di-haem_cyt_c_peroxidsae"/>
</dbReference>
<dbReference type="Pfam" id="PF03150">
    <property type="entry name" value="CCP_MauG"/>
    <property type="match status" value="1"/>
</dbReference>
<reference evidence="8 9" key="1">
    <citation type="submission" date="2017-06" db="EMBL/GenBank/DDBJ databases">
        <title>Genome sequencing of cyanobaciteial culture collection at National Institute for Environmental Studies (NIES).</title>
        <authorList>
            <person name="Hirose Y."/>
            <person name="Shimura Y."/>
            <person name="Fujisawa T."/>
            <person name="Nakamura Y."/>
            <person name="Kawachi M."/>
        </authorList>
    </citation>
    <scope>NUCLEOTIDE SEQUENCE [LARGE SCALE GENOMIC DNA]</scope>
    <source>
        <strain evidence="8 9">NIES-267</strain>
    </source>
</reference>
<proteinExistence type="predicted"/>
<dbReference type="GO" id="GO:0046872">
    <property type="term" value="F:metal ion binding"/>
    <property type="evidence" value="ECO:0007669"/>
    <property type="project" value="UniProtKB-KW"/>
</dbReference>